<feature type="transmembrane region" description="Helical" evidence="1">
    <location>
        <begin position="239"/>
        <end position="260"/>
    </location>
</feature>
<sequence>MASSSDISSPQRQINILKSILFPAGIAALALVVAFVGAILIGSDNGIDGVNGFVEFLSGSSSSYLGGLIQASFLFAFAAGMASAVNPCGFAMLPAYLGLYLGDNEKEMRKRHPLELLGRAVVVGGVVTIGFVVLFGLAGAVIGVGFSEAASALPWLGLTIGIGLTVAGAWILSGRKLYTGYPARAASHMGDPGRVSLRGYFMFGLSYGTASLSCTLPIFLAVVGIGAAGASFFAVLGNFFLFALGMGCVIMLLTIGMAFARGAMVGSLRKALPYTQPLGSVFMVIAGAYIVFYWLTIGGVL</sequence>
<feature type="transmembrane region" description="Helical" evidence="1">
    <location>
        <begin position="20"/>
        <end position="41"/>
    </location>
</feature>
<evidence type="ECO:0000256" key="1">
    <source>
        <dbReference type="SAM" id="Phobius"/>
    </source>
</evidence>
<dbReference type="PANTHER" id="PTHR31272:SF9">
    <property type="entry name" value="BLL1027 PROTEIN"/>
    <property type="match status" value="1"/>
</dbReference>
<feature type="transmembrane region" description="Helical" evidence="1">
    <location>
        <begin position="272"/>
        <end position="295"/>
    </location>
</feature>
<name>A0A382JHL7_9ZZZZ</name>
<dbReference type="EMBL" id="UINC01074196">
    <property type="protein sequence ID" value="SVC11155.1"/>
    <property type="molecule type" value="Genomic_DNA"/>
</dbReference>
<gene>
    <name evidence="2" type="ORF">METZ01_LOCUS264009</name>
</gene>
<dbReference type="PANTHER" id="PTHR31272">
    <property type="entry name" value="CYTOCHROME C-TYPE BIOGENESIS PROTEIN HI_1454-RELATED"/>
    <property type="match status" value="1"/>
</dbReference>
<feature type="transmembrane region" description="Helical" evidence="1">
    <location>
        <begin position="200"/>
        <end position="233"/>
    </location>
</feature>
<feature type="transmembrane region" description="Helical" evidence="1">
    <location>
        <begin position="152"/>
        <end position="172"/>
    </location>
</feature>
<keyword evidence="1" id="KW-0812">Transmembrane</keyword>
<keyword evidence="1" id="KW-0472">Membrane</keyword>
<feature type="transmembrane region" description="Helical" evidence="1">
    <location>
        <begin position="120"/>
        <end position="146"/>
    </location>
</feature>
<reference evidence="2" key="1">
    <citation type="submission" date="2018-05" db="EMBL/GenBank/DDBJ databases">
        <authorList>
            <person name="Lanie J.A."/>
            <person name="Ng W.-L."/>
            <person name="Kazmierczak K.M."/>
            <person name="Andrzejewski T.M."/>
            <person name="Davidsen T.M."/>
            <person name="Wayne K.J."/>
            <person name="Tettelin H."/>
            <person name="Glass J.I."/>
            <person name="Rusch D."/>
            <person name="Podicherti R."/>
            <person name="Tsui H.-C.T."/>
            <person name="Winkler M.E."/>
        </authorList>
    </citation>
    <scope>NUCLEOTIDE SEQUENCE</scope>
</reference>
<accession>A0A382JHL7</accession>
<dbReference type="InterPro" id="IPR051790">
    <property type="entry name" value="Cytochrome_c-biogenesis_DsbD"/>
</dbReference>
<protein>
    <submittedName>
        <fullName evidence="2">Uncharacterized protein</fullName>
    </submittedName>
</protein>
<dbReference type="AlphaFoldDB" id="A0A382JHL7"/>
<organism evidence="2">
    <name type="scientific">marine metagenome</name>
    <dbReference type="NCBI Taxonomy" id="408172"/>
    <lineage>
        <taxon>unclassified sequences</taxon>
        <taxon>metagenomes</taxon>
        <taxon>ecological metagenomes</taxon>
    </lineage>
</organism>
<feature type="transmembrane region" description="Helical" evidence="1">
    <location>
        <begin position="73"/>
        <end position="99"/>
    </location>
</feature>
<proteinExistence type="predicted"/>
<keyword evidence="1" id="KW-1133">Transmembrane helix</keyword>
<evidence type="ECO:0000313" key="2">
    <source>
        <dbReference type="EMBL" id="SVC11155.1"/>
    </source>
</evidence>